<evidence type="ECO:0000313" key="8">
    <source>
        <dbReference type="Proteomes" id="UP000023152"/>
    </source>
</evidence>
<keyword evidence="8" id="KW-1185">Reference proteome</keyword>
<dbReference type="GO" id="GO:0000422">
    <property type="term" value="P:autophagy of mitochondrion"/>
    <property type="evidence" value="ECO:0007669"/>
    <property type="project" value="TreeGrafter"/>
</dbReference>
<evidence type="ECO:0000256" key="2">
    <source>
        <dbReference type="ARBA" id="ARBA00009160"/>
    </source>
</evidence>
<evidence type="ECO:0000313" key="7">
    <source>
        <dbReference type="EMBL" id="ETO22031.1"/>
    </source>
</evidence>
<dbReference type="InterPro" id="IPR007014">
    <property type="entry name" value="FUN14"/>
</dbReference>
<keyword evidence="3 6" id="KW-0812">Transmembrane</keyword>
<dbReference type="AlphaFoldDB" id="X6N7L1"/>
<dbReference type="GO" id="GO:0005741">
    <property type="term" value="C:mitochondrial outer membrane"/>
    <property type="evidence" value="ECO:0007669"/>
    <property type="project" value="TreeGrafter"/>
</dbReference>
<feature type="transmembrane region" description="Helical" evidence="6">
    <location>
        <begin position="222"/>
        <end position="240"/>
    </location>
</feature>
<comment type="caution">
    <text evidence="7">The sequence shown here is derived from an EMBL/GenBank/DDBJ whole genome shotgun (WGS) entry which is preliminary data.</text>
</comment>
<reference evidence="7 8" key="1">
    <citation type="journal article" date="2013" name="Curr. Biol.">
        <title>The Genome of the Foraminiferan Reticulomyxa filosa.</title>
        <authorList>
            <person name="Glockner G."/>
            <person name="Hulsmann N."/>
            <person name="Schleicher M."/>
            <person name="Noegel A.A."/>
            <person name="Eichinger L."/>
            <person name="Gallinger C."/>
            <person name="Pawlowski J."/>
            <person name="Sierra R."/>
            <person name="Euteneuer U."/>
            <person name="Pillet L."/>
            <person name="Moustafa A."/>
            <person name="Platzer M."/>
            <person name="Groth M."/>
            <person name="Szafranski K."/>
            <person name="Schliwa M."/>
        </authorList>
    </citation>
    <scope>NUCLEOTIDE SEQUENCE [LARGE SCALE GENOMIC DNA]</scope>
</reference>
<dbReference type="EMBL" id="ASPP01011093">
    <property type="protein sequence ID" value="ETO22031.1"/>
    <property type="molecule type" value="Genomic_DNA"/>
</dbReference>
<dbReference type="Proteomes" id="UP000023152">
    <property type="component" value="Unassembled WGS sequence"/>
</dbReference>
<keyword evidence="4 6" id="KW-1133">Transmembrane helix</keyword>
<evidence type="ECO:0000256" key="5">
    <source>
        <dbReference type="ARBA" id="ARBA00023136"/>
    </source>
</evidence>
<evidence type="ECO:0000256" key="4">
    <source>
        <dbReference type="ARBA" id="ARBA00022989"/>
    </source>
</evidence>
<evidence type="ECO:0000256" key="1">
    <source>
        <dbReference type="ARBA" id="ARBA00004370"/>
    </source>
</evidence>
<proteinExistence type="inferred from homology"/>
<dbReference type="Pfam" id="PF04930">
    <property type="entry name" value="FUN14"/>
    <property type="match status" value="1"/>
</dbReference>
<evidence type="ECO:0000256" key="6">
    <source>
        <dbReference type="SAM" id="Phobius"/>
    </source>
</evidence>
<feature type="transmembrane region" description="Helical" evidence="6">
    <location>
        <begin position="180"/>
        <end position="202"/>
    </location>
</feature>
<comment type="similarity">
    <text evidence="2">Belongs to the FUN14 family.</text>
</comment>
<evidence type="ECO:0008006" key="9">
    <source>
        <dbReference type="Google" id="ProtNLM"/>
    </source>
</evidence>
<gene>
    <name evidence="7" type="ORF">RFI_15172</name>
</gene>
<feature type="transmembrane region" description="Helical" evidence="6">
    <location>
        <begin position="155"/>
        <end position="173"/>
    </location>
</feature>
<dbReference type="PANTHER" id="PTHR21346:SF0">
    <property type="entry name" value="RE45833P"/>
    <property type="match status" value="1"/>
</dbReference>
<keyword evidence="5 6" id="KW-0472">Membrane</keyword>
<dbReference type="PANTHER" id="PTHR21346">
    <property type="entry name" value="FUN14 DOMAIN CONTAINING"/>
    <property type="match status" value="1"/>
</dbReference>
<organism evidence="7 8">
    <name type="scientific">Reticulomyxa filosa</name>
    <dbReference type="NCBI Taxonomy" id="46433"/>
    <lineage>
        <taxon>Eukaryota</taxon>
        <taxon>Sar</taxon>
        <taxon>Rhizaria</taxon>
        <taxon>Retaria</taxon>
        <taxon>Foraminifera</taxon>
        <taxon>Monothalamids</taxon>
        <taxon>Reticulomyxidae</taxon>
        <taxon>Reticulomyxa</taxon>
    </lineage>
</organism>
<sequence length="265" mass="29394">MPAVGKGAQHVKRKNRNVSVFGEKYECCLAGVKKGSFPKRRSTSKKKLEFIKIIFGEMKRQQGGEPQAPMALQYANTNNTVYTRYEPGHAGYRPGDTEESEYDQADYVRSNVNVNVNFERSQAPSEANPVNDKKLSDVLTVAIANEDVQKWLSPYAQLFTIGGGVGFVSGLAVKKMGHTLVKYGIGTALTIQLLSYSGYIQFNWKKVQNDVDTFGERLHGTQAIQFIATNIGPILAGFGLDEKLFISKKKKRIKLCLTCLLSSKI</sequence>
<dbReference type="OrthoDB" id="163794at2759"/>
<accession>X6N7L1</accession>
<name>X6N7L1_RETFI</name>
<protein>
    <recommendedName>
        <fullName evidence="9">FUN14 family protein</fullName>
    </recommendedName>
</protein>
<evidence type="ECO:0000256" key="3">
    <source>
        <dbReference type="ARBA" id="ARBA00022692"/>
    </source>
</evidence>
<comment type="subcellular location">
    <subcellularLocation>
        <location evidence="1">Membrane</location>
    </subcellularLocation>
</comment>